<dbReference type="KEGG" id="sedi:EBB79_20105"/>
<dbReference type="RefSeq" id="WP_127750543.1">
    <property type="nucleotide sequence ID" value="NZ_CP033219.1"/>
</dbReference>
<name>A0A3T0N7H5_9RHOB</name>
<evidence type="ECO:0000313" key="2">
    <source>
        <dbReference type="EMBL" id="AZV79957.1"/>
    </source>
</evidence>
<dbReference type="InterPro" id="IPR018883">
    <property type="entry name" value="Delta_CA"/>
</dbReference>
<accession>A0A3T0N7H5</accession>
<dbReference type="AlphaFoldDB" id="A0A3T0N7H5"/>
<evidence type="ECO:0000256" key="1">
    <source>
        <dbReference type="SAM" id="SignalP"/>
    </source>
</evidence>
<evidence type="ECO:0000313" key="3">
    <source>
        <dbReference type="Proteomes" id="UP000283063"/>
    </source>
</evidence>
<dbReference type="Proteomes" id="UP000283063">
    <property type="component" value="Chromosome"/>
</dbReference>
<keyword evidence="1" id="KW-0732">Signal</keyword>
<proteinExistence type="predicted"/>
<sequence>MSAFHPIRTIPLMVALSLAGPISAADLCQGFGPQTPRDITKTTGSNPQSFPFAPPSTDLNLCNIHTHTNAEHKGPGFSIFAGDGEHGGYKCNESNYLNAAELEDPTHGQGAFQGAKPGDTIEVHWVHTSCQVTPGKGLGACMSESCANPTLRVEAQVFLVVNDISAMNFNDLAYGGHMVDGLHQPRSIPSTTGEPVVFLGSTTGSSFSQFTCSPLQVTWSVRPNCAKVNYSTLNAWVENGNVFEEDHSHGVRQLVKAKELLSPIN</sequence>
<dbReference type="OrthoDB" id="8902034at2"/>
<protein>
    <submittedName>
        <fullName evidence="2">Cadmium carbonic anhydrase</fullName>
    </submittedName>
</protein>
<reference evidence="2 3" key="1">
    <citation type="submission" date="2018-10" db="EMBL/GenBank/DDBJ databases">
        <title>Parasedimentitalea marina sp. nov., a psychrophilic bacterium isolated from deep seawater of the New Britain Trench.</title>
        <authorList>
            <person name="Cao J."/>
        </authorList>
    </citation>
    <scope>NUCLEOTIDE SEQUENCE [LARGE SCALE GENOMIC DNA]</scope>
    <source>
        <strain evidence="2 3">W43</strain>
    </source>
</reference>
<feature type="signal peptide" evidence="1">
    <location>
        <begin position="1"/>
        <end position="24"/>
    </location>
</feature>
<organism evidence="2 3">
    <name type="scientific">Parasedimentitalea marina</name>
    <dbReference type="NCBI Taxonomy" id="2483033"/>
    <lineage>
        <taxon>Bacteria</taxon>
        <taxon>Pseudomonadati</taxon>
        <taxon>Pseudomonadota</taxon>
        <taxon>Alphaproteobacteria</taxon>
        <taxon>Rhodobacterales</taxon>
        <taxon>Paracoccaceae</taxon>
        <taxon>Parasedimentitalea</taxon>
    </lineage>
</organism>
<gene>
    <name evidence="2" type="ORF">EBB79_20105</name>
</gene>
<dbReference type="EMBL" id="CP033219">
    <property type="protein sequence ID" value="AZV79957.1"/>
    <property type="molecule type" value="Genomic_DNA"/>
</dbReference>
<dbReference type="Pfam" id="PF10563">
    <property type="entry name" value="CA_like"/>
    <property type="match status" value="1"/>
</dbReference>
<feature type="chain" id="PRO_5019551542" evidence="1">
    <location>
        <begin position="25"/>
        <end position="265"/>
    </location>
</feature>
<keyword evidence="3" id="KW-1185">Reference proteome</keyword>